<dbReference type="GO" id="GO:0004605">
    <property type="term" value="F:phosphatidate cytidylyltransferase activity"/>
    <property type="evidence" value="ECO:0007669"/>
    <property type="project" value="UniProtKB-UniRule"/>
</dbReference>
<keyword evidence="10 20" id="KW-0548">Nucleotidyltransferase</keyword>
<evidence type="ECO:0000256" key="2">
    <source>
        <dbReference type="ARBA" id="ARBA00004443"/>
    </source>
</evidence>
<dbReference type="InterPro" id="IPR015222">
    <property type="entry name" value="Tam41"/>
</dbReference>
<evidence type="ECO:0000256" key="8">
    <source>
        <dbReference type="ARBA" id="ARBA00022516"/>
    </source>
</evidence>
<keyword evidence="13 20" id="KW-0443">Lipid metabolism</keyword>
<dbReference type="Proteomes" id="UP001461498">
    <property type="component" value="Unassembled WGS sequence"/>
</dbReference>
<comment type="catalytic activity">
    <reaction evidence="20">
        <text>a 1,2-diacyl-sn-glycero-3-phosphate + CTP + H(+) = a CDP-1,2-diacyl-sn-glycerol + diphosphate</text>
        <dbReference type="Rhea" id="RHEA:16229"/>
        <dbReference type="ChEBI" id="CHEBI:15378"/>
        <dbReference type="ChEBI" id="CHEBI:33019"/>
        <dbReference type="ChEBI" id="CHEBI:37563"/>
        <dbReference type="ChEBI" id="CHEBI:58332"/>
        <dbReference type="ChEBI" id="CHEBI:58608"/>
        <dbReference type="EC" id="2.7.7.41"/>
    </reaction>
</comment>
<dbReference type="GO" id="GO:0005743">
    <property type="term" value="C:mitochondrial inner membrane"/>
    <property type="evidence" value="ECO:0007669"/>
    <property type="project" value="UniProtKB-SubCell"/>
</dbReference>
<comment type="function">
    <text evidence="20">Catalyzes the conversion of phosphatidic acid (PA) to CDP-diacylglycerol (CDP-DAG), an essential intermediate in the synthesis of phosphatidylglycerol, cardiolipin and phosphatidylinositol.</text>
</comment>
<keyword evidence="12 20" id="KW-0460">Magnesium</keyword>
<protein>
    <recommendedName>
        <fullName evidence="7 20">Phosphatidate cytidylyltransferase, mitochondrial</fullName>
        <ecNumber evidence="6 20">2.7.7.41</ecNumber>
    </recommendedName>
    <alternativeName>
        <fullName evidence="18 20">CDP-diacylglycerol synthase</fullName>
    </alternativeName>
    <alternativeName>
        <fullName evidence="19 20">Mitochondrial translocator assembly and maintenance protein 41 homolog</fullName>
    </alternativeName>
</protein>
<evidence type="ECO:0000256" key="18">
    <source>
        <dbReference type="ARBA" id="ARBA00029893"/>
    </source>
</evidence>
<evidence type="ECO:0000256" key="11">
    <source>
        <dbReference type="ARBA" id="ARBA00022792"/>
    </source>
</evidence>
<evidence type="ECO:0000256" key="1">
    <source>
        <dbReference type="ARBA" id="ARBA00001946"/>
    </source>
</evidence>
<keyword evidence="17 20" id="KW-1208">Phospholipid metabolism</keyword>
<evidence type="ECO:0000256" key="19">
    <source>
        <dbReference type="ARBA" id="ARBA00031502"/>
    </source>
</evidence>
<comment type="similarity">
    <text evidence="5 20">Belongs to the TAM41 family.</text>
</comment>
<reference evidence="21 22" key="1">
    <citation type="submission" date="2022-12" db="EMBL/GenBank/DDBJ databases">
        <title>Chromosome-level genome assembly of true bugs.</title>
        <authorList>
            <person name="Ma L."/>
            <person name="Li H."/>
        </authorList>
    </citation>
    <scope>NUCLEOTIDE SEQUENCE [LARGE SCALE GENOMIC DNA]</scope>
    <source>
        <strain evidence="21">Lab_2022b</strain>
    </source>
</reference>
<evidence type="ECO:0000256" key="4">
    <source>
        <dbReference type="ARBA" id="ARBA00005189"/>
    </source>
</evidence>
<evidence type="ECO:0000256" key="7">
    <source>
        <dbReference type="ARBA" id="ARBA00018337"/>
    </source>
</evidence>
<keyword evidence="8 20" id="KW-0444">Lipid biosynthesis</keyword>
<dbReference type="Pfam" id="PF09139">
    <property type="entry name" value="Tam41_Mmp37"/>
    <property type="match status" value="1"/>
</dbReference>
<evidence type="ECO:0000256" key="15">
    <source>
        <dbReference type="ARBA" id="ARBA00023136"/>
    </source>
</evidence>
<evidence type="ECO:0000313" key="21">
    <source>
        <dbReference type="EMBL" id="KAK9512783.1"/>
    </source>
</evidence>
<evidence type="ECO:0000256" key="5">
    <source>
        <dbReference type="ARBA" id="ARBA00005458"/>
    </source>
</evidence>
<keyword evidence="22" id="KW-1185">Reference proteome</keyword>
<dbReference type="EC" id="2.7.7.41" evidence="6 20"/>
<sequence>MTTKTTSLVPLAIPVYKKIISLFPQNYFRFCFAYGSGVLKQGGVSVDKKPMVDMIFVVDDSEGFHSQNLYMNPHHYSFLKYGGHKLITTIQEKWPAKVYFNTLIPFKEEGITFKYGVVNRNDLINDLLDWDYLYLSGRLHKPVKFIDQPPKDIATALRQNLFSALHAALIILPEVFTEREMYKTIANLSYNGDFRMIFGEDKNKVSNIIDKQVPEFRKLYRPLLKTLDDYVEIPDNEPVDQVCMQDISPLSRMYHLFQLPKIPQKQLINYWRLHVSWRRRDAEDILKNIANNLDLGEIFSDCLKTVVFKSSIEQSLKGVFTAGLLKSIKYSNKKIVKMVKAREKM</sequence>
<dbReference type="EMBL" id="JAPXFL010000001">
    <property type="protein sequence ID" value="KAK9512783.1"/>
    <property type="molecule type" value="Genomic_DNA"/>
</dbReference>
<dbReference type="GO" id="GO:0016024">
    <property type="term" value="P:CDP-diacylglycerol biosynthetic process"/>
    <property type="evidence" value="ECO:0007669"/>
    <property type="project" value="UniProtKB-UniRule"/>
</dbReference>
<evidence type="ECO:0000256" key="9">
    <source>
        <dbReference type="ARBA" id="ARBA00022679"/>
    </source>
</evidence>
<dbReference type="GO" id="GO:0032049">
    <property type="term" value="P:cardiolipin biosynthetic process"/>
    <property type="evidence" value="ECO:0007669"/>
    <property type="project" value="UniProtKB-UniRule"/>
</dbReference>
<comment type="caution">
    <text evidence="21">The sequence shown here is derived from an EMBL/GenBank/DDBJ whole genome shotgun (WGS) entry which is preliminary data.</text>
</comment>
<evidence type="ECO:0000256" key="3">
    <source>
        <dbReference type="ARBA" id="ARBA00005119"/>
    </source>
</evidence>
<evidence type="ECO:0000256" key="6">
    <source>
        <dbReference type="ARBA" id="ARBA00012487"/>
    </source>
</evidence>
<evidence type="ECO:0000256" key="10">
    <source>
        <dbReference type="ARBA" id="ARBA00022695"/>
    </source>
</evidence>
<keyword evidence="9 20" id="KW-0808">Transferase</keyword>
<dbReference type="AlphaFoldDB" id="A0AAW1DR59"/>
<keyword evidence="15 20" id="KW-0472">Membrane</keyword>
<comment type="cofactor">
    <cofactor evidence="1 20">
        <name>Mg(2+)</name>
        <dbReference type="ChEBI" id="CHEBI:18420"/>
    </cofactor>
</comment>
<dbReference type="PANTHER" id="PTHR13619">
    <property type="entry name" value="PHOSPHATIDATE CYTIDYLYLTRANSFERASE, MITOCHONDRIAL"/>
    <property type="match status" value="1"/>
</dbReference>
<evidence type="ECO:0000256" key="20">
    <source>
        <dbReference type="PIRNR" id="PIRNR028840"/>
    </source>
</evidence>
<evidence type="ECO:0000256" key="12">
    <source>
        <dbReference type="ARBA" id="ARBA00022842"/>
    </source>
</evidence>
<evidence type="ECO:0000256" key="17">
    <source>
        <dbReference type="ARBA" id="ARBA00023264"/>
    </source>
</evidence>
<evidence type="ECO:0000313" key="22">
    <source>
        <dbReference type="Proteomes" id="UP001461498"/>
    </source>
</evidence>
<name>A0AAW1DR59_9HEMI</name>
<dbReference type="PIRSF" id="PIRSF028840">
    <property type="entry name" value="Mmp37"/>
    <property type="match status" value="1"/>
</dbReference>
<keyword evidence="16 20" id="KW-0594">Phospholipid biosynthesis</keyword>
<keyword evidence="14 20" id="KW-0496">Mitochondrion</keyword>
<evidence type="ECO:0000256" key="13">
    <source>
        <dbReference type="ARBA" id="ARBA00023098"/>
    </source>
</evidence>
<comment type="subcellular location">
    <subcellularLocation>
        <location evidence="2 20">Mitochondrion inner membrane</location>
        <topology evidence="2 20">Peripheral membrane protein</topology>
        <orientation evidence="2 20">Matrix side</orientation>
    </subcellularLocation>
</comment>
<organism evidence="21 22">
    <name type="scientific">Rhynocoris fuscipes</name>
    <dbReference type="NCBI Taxonomy" id="488301"/>
    <lineage>
        <taxon>Eukaryota</taxon>
        <taxon>Metazoa</taxon>
        <taxon>Ecdysozoa</taxon>
        <taxon>Arthropoda</taxon>
        <taxon>Hexapoda</taxon>
        <taxon>Insecta</taxon>
        <taxon>Pterygota</taxon>
        <taxon>Neoptera</taxon>
        <taxon>Paraneoptera</taxon>
        <taxon>Hemiptera</taxon>
        <taxon>Heteroptera</taxon>
        <taxon>Panheteroptera</taxon>
        <taxon>Cimicomorpha</taxon>
        <taxon>Reduviidae</taxon>
        <taxon>Harpactorinae</taxon>
        <taxon>Harpactorini</taxon>
        <taxon>Rhynocoris</taxon>
    </lineage>
</organism>
<comment type="pathway">
    <text evidence="4">Lipid metabolism.</text>
</comment>
<comment type="pathway">
    <text evidence="3 20">Phospholipid metabolism; CDP-diacylglycerol biosynthesis; CDP-diacylglycerol from sn-glycerol 3-phosphate: step 3/3.</text>
</comment>
<dbReference type="PANTHER" id="PTHR13619:SF0">
    <property type="entry name" value="PHOSPHATIDATE CYTIDYLYLTRANSFERASE, MITOCHONDRIAL"/>
    <property type="match status" value="1"/>
</dbReference>
<evidence type="ECO:0000256" key="14">
    <source>
        <dbReference type="ARBA" id="ARBA00023128"/>
    </source>
</evidence>
<evidence type="ECO:0000256" key="16">
    <source>
        <dbReference type="ARBA" id="ARBA00023209"/>
    </source>
</evidence>
<keyword evidence="11 20" id="KW-0999">Mitochondrion inner membrane</keyword>
<gene>
    <name evidence="21" type="ORF">O3M35_001123</name>
</gene>
<accession>A0AAW1DR59</accession>
<proteinExistence type="inferred from homology"/>